<dbReference type="InterPro" id="IPR019734">
    <property type="entry name" value="TPR_rpt"/>
</dbReference>
<keyword evidence="1" id="KW-0802">TPR repeat</keyword>
<dbReference type="STRING" id="436010.A0A165WCA4"/>
<dbReference type="PROSITE" id="PS50005">
    <property type="entry name" value="TPR"/>
    <property type="match status" value="2"/>
</dbReference>
<dbReference type="GO" id="GO:0051787">
    <property type="term" value="F:misfolded protein binding"/>
    <property type="evidence" value="ECO:0007669"/>
    <property type="project" value="TreeGrafter"/>
</dbReference>
<dbReference type="GO" id="GO:0051087">
    <property type="term" value="F:protein-folding chaperone binding"/>
    <property type="evidence" value="ECO:0007669"/>
    <property type="project" value="TreeGrafter"/>
</dbReference>
<reference evidence="3 4" key="1">
    <citation type="journal article" date="2016" name="Mol. Biol. Evol.">
        <title>Comparative Genomics of Early-Diverging Mushroom-Forming Fungi Provides Insights into the Origins of Lignocellulose Decay Capabilities.</title>
        <authorList>
            <person name="Nagy L.G."/>
            <person name="Riley R."/>
            <person name="Tritt A."/>
            <person name="Adam C."/>
            <person name="Daum C."/>
            <person name="Floudas D."/>
            <person name="Sun H."/>
            <person name="Yadav J.S."/>
            <person name="Pangilinan J."/>
            <person name="Larsson K.H."/>
            <person name="Matsuura K."/>
            <person name="Barry K."/>
            <person name="Labutti K."/>
            <person name="Kuo R."/>
            <person name="Ohm R.A."/>
            <person name="Bhattacharya S.S."/>
            <person name="Shirouzu T."/>
            <person name="Yoshinaga Y."/>
            <person name="Martin F.M."/>
            <person name="Grigoriev I.V."/>
            <person name="Hibbett D.S."/>
        </authorList>
    </citation>
    <scope>NUCLEOTIDE SEQUENCE [LARGE SCALE GENOMIC DNA]</scope>
    <source>
        <strain evidence="3 4">CBS 109695</strain>
    </source>
</reference>
<dbReference type="GO" id="GO:0005783">
    <property type="term" value="C:endoplasmic reticulum"/>
    <property type="evidence" value="ECO:0007669"/>
    <property type="project" value="TreeGrafter"/>
</dbReference>
<name>A0A165WCA4_9AGAM</name>
<sequence>MRLRATLLVLAPFLALVPHAQADPAGGALYPPGLQPLINRANALFSMGQFSDAAKAYTEAIEQVPTEYILYYKRATAYFSLNRNAPALEDFEKVLSLTANAFDHAHLMSAKIHARDGRWEQARGSLAA</sequence>
<keyword evidence="2" id="KW-0732">Signal</keyword>
<dbReference type="SUPFAM" id="SSF48452">
    <property type="entry name" value="TPR-like"/>
    <property type="match status" value="1"/>
</dbReference>
<dbReference type="OrthoDB" id="1726119at2759"/>
<feature type="non-terminal residue" evidence="3">
    <location>
        <position position="128"/>
    </location>
</feature>
<evidence type="ECO:0000313" key="4">
    <source>
        <dbReference type="Proteomes" id="UP000076532"/>
    </source>
</evidence>
<protein>
    <submittedName>
        <fullName evidence="3">Uncharacterized protein</fullName>
    </submittedName>
</protein>
<dbReference type="InterPro" id="IPR051727">
    <property type="entry name" value="DnaJ_C3_Co-chaperones"/>
</dbReference>
<proteinExistence type="predicted"/>
<feature type="signal peptide" evidence="2">
    <location>
        <begin position="1"/>
        <end position="22"/>
    </location>
</feature>
<dbReference type="SMART" id="SM00028">
    <property type="entry name" value="TPR"/>
    <property type="match status" value="2"/>
</dbReference>
<evidence type="ECO:0000313" key="3">
    <source>
        <dbReference type="EMBL" id="KZP07562.1"/>
    </source>
</evidence>
<dbReference type="Proteomes" id="UP000076532">
    <property type="component" value="Unassembled WGS sequence"/>
</dbReference>
<accession>A0A165WCA4</accession>
<feature type="repeat" description="TPR" evidence="1">
    <location>
        <begin position="34"/>
        <end position="67"/>
    </location>
</feature>
<gene>
    <name evidence="3" type="ORF">FIBSPDRAFT_841192</name>
</gene>
<dbReference type="EMBL" id="KV417747">
    <property type="protein sequence ID" value="KZP07562.1"/>
    <property type="molecule type" value="Genomic_DNA"/>
</dbReference>
<dbReference type="PANTHER" id="PTHR44140:SF2">
    <property type="entry name" value="LD25575P"/>
    <property type="match status" value="1"/>
</dbReference>
<dbReference type="Gene3D" id="1.25.40.10">
    <property type="entry name" value="Tetratricopeptide repeat domain"/>
    <property type="match status" value="1"/>
</dbReference>
<evidence type="ECO:0000256" key="1">
    <source>
        <dbReference type="PROSITE-ProRule" id="PRU00339"/>
    </source>
</evidence>
<evidence type="ECO:0000256" key="2">
    <source>
        <dbReference type="SAM" id="SignalP"/>
    </source>
</evidence>
<dbReference type="AlphaFoldDB" id="A0A165WCA4"/>
<keyword evidence="4" id="KW-1185">Reference proteome</keyword>
<dbReference type="Pfam" id="PF13432">
    <property type="entry name" value="TPR_16"/>
    <property type="match status" value="1"/>
</dbReference>
<dbReference type="GO" id="GO:0034975">
    <property type="term" value="P:protein folding in endoplasmic reticulum"/>
    <property type="evidence" value="ECO:0007669"/>
    <property type="project" value="TreeGrafter"/>
</dbReference>
<feature type="chain" id="PRO_5007868566" evidence="2">
    <location>
        <begin position="23"/>
        <end position="128"/>
    </location>
</feature>
<feature type="repeat" description="TPR" evidence="1">
    <location>
        <begin position="68"/>
        <end position="101"/>
    </location>
</feature>
<dbReference type="PANTHER" id="PTHR44140">
    <property type="entry name" value="LD25575P"/>
    <property type="match status" value="1"/>
</dbReference>
<organism evidence="3 4">
    <name type="scientific">Athelia psychrophila</name>
    <dbReference type="NCBI Taxonomy" id="1759441"/>
    <lineage>
        <taxon>Eukaryota</taxon>
        <taxon>Fungi</taxon>
        <taxon>Dikarya</taxon>
        <taxon>Basidiomycota</taxon>
        <taxon>Agaricomycotina</taxon>
        <taxon>Agaricomycetes</taxon>
        <taxon>Agaricomycetidae</taxon>
        <taxon>Atheliales</taxon>
        <taxon>Atheliaceae</taxon>
        <taxon>Athelia</taxon>
    </lineage>
</organism>
<dbReference type="InterPro" id="IPR011990">
    <property type="entry name" value="TPR-like_helical_dom_sf"/>
</dbReference>